<dbReference type="GO" id="GO:0030426">
    <property type="term" value="C:growth cone"/>
    <property type="evidence" value="ECO:0007669"/>
    <property type="project" value="UniProtKB-SubCell"/>
</dbReference>
<dbReference type="PANTHER" id="PTHR10829">
    <property type="entry name" value="CORTACTIN AND DREBRIN"/>
    <property type="match status" value="1"/>
</dbReference>
<keyword evidence="6" id="KW-0963">Cytoplasm</keyword>
<comment type="subcellular location">
    <subcellularLocation>
        <location evidence="2">Cell junction</location>
    </subcellularLocation>
    <subcellularLocation>
        <location evidence="1">Cell projection</location>
        <location evidence="1">Dendrite</location>
    </subcellularLocation>
    <subcellularLocation>
        <location evidence="4">Cell projection</location>
        <location evidence="4">Growth cone</location>
    </subcellularLocation>
    <subcellularLocation>
        <location evidence="3">Cytoplasm</location>
        <location evidence="3">Cell cortex</location>
    </subcellularLocation>
</comment>
<organism evidence="18 19">
    <name type="scientific">Cirrhinus molitorella</name>
    <name type="common">mud carp</name>
    <dbReference type="NCBI Taxonomy" id="172907"/>
    <lineage>
        <taxon>Eukaryota</taxon>
        <taxon>Metazoa</taxon>
        <taxon>Chordata</taxon>
        <taxon>Craniata</taxon>
        <taxon>Vertebrata</taxon>
        <taxon>Euteleostomi</taxon>
        <taxon>Actinopterygii</taxon>
        <taxon>Neopterygii</taxon>
        <taxon>Teleostei</taxon>
        <taxon>Ostariophysi</taxon>
        <taxon>Cypriniformes</taxon>
        <taxon>Cyprinidae</taxon>
        <taxon>Labeoninae</taxon>
        <taxon>Labeonini</taxon>
        <taxon>Cirrhinus</taxon>
    </lineage>
</organism>
<dbReference type="GO" id="GO:0014069">
    <property type="term" value="C:postsynaptic density"/>
    <property type="evidence" value="ECO:0007669"/>
    <property type="project" value="TreeGrafter"/>
</dbReference>
<dbReference type="GO" id="GO:0030864">
    <property type="term" value="C:cortical actin cytoskeleton"/>
    <property type="evidence" value="ECO:0007669"/>
    <property type="project" value="TreeGrafter"/>
</dbReference>
<dbReference type="CDD" id="cd11281">
    <property type="entry name" value="ADF_drebrin_like"/>
    <property type="match status" value="1"/>
</dbReference>
<evidence type="ECO:0000256" key="9">
    <source>
        <dbReference type="ARBA" id="ARBA00022949"/>
    </source>
</evidence>
<evidence type="ECO:0000256" key="7">
    <source>
        <dbReference type="ARBA" id="ARBA00022782"/>
    </source>
</evidence>
<keyword evidence="5" id="KW-0217">Developmental protein</keyword>
<evidence type="ECO:0000256" key="14">
    <source>
        <dbReference type="ARBA" id="ARBA00076970"/>
    </source>
</evidence>
<evidence type="ECO:0000256" key="3">
    <source>
        <dbReference type="ARBA" id="ARBA00004544"/>
    </source>
</evidence>
<dbReference type="GO" id="GO:0048812">
    <property type="term" value="P:neuron projection morphogenesis"/>
    <property type="evidence" value="ECO:0007669"/>
    <property type="project" value="TreeGrafter"/>
</dbReference>
<evidence type="ECO:0000256" key="1">
    <source>
        <dbReference type="ARBA" id="ARBA00004279"/>
    </source>
</evidence>
<dbReference type="GO" id="GO:0030027">
    <property type="term" value="C:lamellipodium"/>
    <property type="evidence" value="ECO:0007669"/>
    <property type="project" value="TreeGrafter"/>
</dbReference>
<feature type="region of interest" description="Disordered" evidence="15">
    <location>
        <begin position="1213"/>
        <end position="1244"/>
    </location>
</feature>
<dbReference type="PROSITE" id="PS51011">
    <property type="entry name" value="ARID"/>
    <property type="match status" value="1"/>
</dbReference>
<feature type="region of interest" description="Disordered" evidence="15">
    <location>
        <begin position="238"/>
        <end position="263"/>
    </location>
</feature>
<dbReference type="GO" id="GO:0051015">
    <property type="term" value="F:actin filament binding"/>
    <property type="evidence" value="ECO:0007669"/>
    <property type="project" value="TreeGrafter"/>
</dbReference>
<evidence type="ECO:0000256" key="5">
    <source>
        <dbReference type="ARBA" id="ARBA00022473"/>
    </source>
</evidence>
<dbReference type="SUPFAM" id="SSF46774">
    <property type="entry name" value="ARID-like"/>
    <property type="match status" value="1"/>
</dbReference>
<dbReference type="SMART" id="SM00501">
    <property type="entry name" value="BRIGHT"/>
    <property type="match status" value="1"/>
</dbReference>
<dbReference type="FunFam" id="1.10.150.60:FF:000015">
    <property type="entry name" value="AT-rich interactive domain-containing protein 5B"/>
    <property type="match status" value="1"/>
</dbReference>
<sequence>MEQSTIQWLGAPSCLRGSFAFYKSVGCKQASGGSTQVWKLGEFYFMRCGPQEPVCIAEVTLLWEDQTQRRLLASSRLYFLPEDTPKGRAVEHGEDEVLAVSKKIVVRVEDLVKWTCQEPPQWKCSSQNIYGSQKSDGSQDASYQQEGKTKSEDELLVLQQKVKVLSYPQYCRFRSLQRRVQEQASSPTLQDPHLLALGGIKVALNNTRVLYCRDTFNHPTLDNNASLLTQLGCSSLSLKGRPRKRKGRDGKDADQQNHNHLSESWMERMKENVMGSVEMHWDGNWLPHPEEQLFLDQLYFFMERRGSPISKVPNLGFKKIDLFLMYSVVKRLGGYERVTSHRLWKTVYNELGGSPGSTSAATCTRRHYERLMLPYELHVRGENTELGKPRATFVSPTTIKKTVRGKGVSNNPKKNAVTNQTSPPDGVVVVRKRGRPPGKRNAKVLARGRVGRPPLHPKPPLEKPSRPHQEIVQPLTIFQELKLTNHHPHGQVPCKILAGGSLEGFSPTKGLCPLDLFRARLGLNGASTHDVTPQDSSTPHQTIMVHQPKVSTPETPESPQHQCSGCSSDASSQNGGLAVTRAPLPPLRILPLDIGCSLQLRQLMRTRLGSAHMNTFTKRLSEVLAQDLSKVSQPNGSIPQDQSLPLNLSKRAITKRSAGDVELAELQSCDDQLLTKRPKMEAEDLGVSLKWNGTSILVPLNQDEPADLSSPSRVRALVQDRTSVALTLPEAACFSLVPKLDVPSEKPSSIGATPDTLPCIYHLKQGEDKTSTIAVTVKKDPESASLDPDLEPQLNSNLYSQCVPTDDIKESDTVAMVLPKIRYLRKSRTQNLGLVTVGCRSTSNTYCDIIAEDLERWGARTAQRRRAAAAASLCSACNISPPLLALRSDSRVPHHHCYTGLDDCSGSNMAVNLSKNRLALLTAYQDVISETSATDWALYTYEDDSNDLILSASGDGGLAEIAVTFDNTRIMYGFCSLKEPNAALPRYILINWVGEDVPDARKCACASHVATIAEFFQVGLPKGVDVIVNASSMDDIDPLAIGQKLTNGTAPVASPVLSRLRMRDEENTEHVGTTYQKTNAEIEMKKINREEFWEQAKREEELRKEEERRRAAEEQQRFEAERMELEKKEQEEREKRYREREQQIEEQRKKMQEEEEAKERSRNQPLITEPSYEDSALEKKETEVEEAAAIIAQRPSNPREFFKQRERAIANSVDISPVTTHRTDDSDEGILERSMTTGCTPIPKIAIQEEKEDFIRKEFAFDTPKQTPVQESGFAKTSPSVSPQPSSTAPLSSTDDSLLDLWDSGPAPATAPSQAPSHIMDLMEDTPEPHLASSSPALPQPLLSFDEVPDTPYCTGTEDDPSSLVDVAGTHQMTLSYQQALQHASGTDSQDMDDGQLLLTNGDTLLKEGTQASEGYFSQSQEEDFAQSDDCTAKVNPTPVFYNKPPEIDITCWDTDPVMEDDD</sequence>
<feature type="region of interest" description="Disordered" evidence="15">
    <location>
        <begin position="403"/>
        <end position="468"/>
    </location>
</feature>
<feature type="region of interest" description="Disordered" evidence="15">
    <location>
        <begin position="1256"/>
        <end position="1364"/>
    </location>
</feature>
<dbReference type="GO" id="GO:0045211">
    <property type="term" value="C:postsynaptic membrane"/>
    <property type="evidence" value="ECO:0007669"/>
    <property type="project" value="TreeGrafter"/>
</dbReference>
<feature type="compositionally biased region" description="Basic and acidic residues" evidence="15">
    <location>
        <begin position="1114"/>
        <end position="1162"/>
    </location>
</feature>
<evidence type="ECO:0000256" key="6">
    <source>
        <dbReference type="ARBA" id="ARBA00022490"/>
    </source>
</evidence>
<keyword evidence="10" id="KW-0007">Acetylation</keyword>
<dbReference type="InterPro" id="IPR001606">
    <property type="entry name" value="ARID_dom"/>
</dbReference>
<evidence type="ECO:0000259" key="16">
    <source>
        <dbReference type="PROSITE" id="PS51011"/>
    </source>
</evidence>
<feature type="compositionally biased region" description="Low complexity" evidence="15">
    <location>
        <begin position="1329"/>
        <end position="1344"/>
    </location>
</feature>
<dbReference type="Pfam" id="PF00241">
    <property type="entry name" value="Cofilin_ADF"/>
    <property type="match status" value="1"/>
</dbReference>
<feature type="domain" description="ARID" evidence="16">
    <location>
        <begin position="288"/>
        <end position="380"/>
    </location>
</feature>
<evidence type="ECO:0000256" key="11">
    <source>
        <dbReference type="ARBA" id="ARBA00023203"/>
    </source>
</evidence>
<dbReference type="Proteomes" id="UP001187343">
    <property type="component" value="Unassembled WGS sequence"/>
</dbReference>
<feature type="compositionally biased region" description="Polar residues" evidence="15">
    <location>
        <begin position="408"/>
        <end position="422"/>
    </location>
</feature>
<feature type="region of interest" description="Disordered" evidence="15">
    <location>
        <begin position="549"/>
        <end position="579"/>
    </location>
</feature>
<dbReference type="SMART" id="SM00102">
    <property type="entry name" value="ADF"/>
    <property type="match status" value="1"/>
</dbReference>
<dbReference type="Gene3D" id="1.10.150.60">
    <property type="entry name" value="ARID DNA-binding domain"/>
    <property type="match status" value="1"/>
</dbReference>
<dbReference type="Pfam" id="PF01388">
    <property type="entry name" value="ARID"/>
    <property type="match status" value="1"/>
</dbReference>
<dbReference type="GO" id="GO:0098974">
    <property type="term" value="P:postsynaptic actin cytoskeleton organization"/>
    <property type="evidence" value="ECO:0007669"/>
    <property type="project" value="TreeGrafter"/>
</dbReference>
<dbReference type="InterPro" id="IPR029006">
    <property type="entry name" value="ADF-H/Gelsolin-like_dom_sf"/>
</dbReference>
<keyword evidence="19" id="KW-1185">Reference proteome</keyword>
<feature type="region of interest" description="Disordered" evidence="15">
    <location>
        <begin position="1114"/>
        <end position="1180"/>
    </location>
</feature>
<feature type="compositionally biased region" description="Basic and acidic residues" evidence="15">
    <location>
        <begin position="249"/>
        <end position="263"/>
    </location>
</feature>
<dbReference type="SUPFAM" id="SSF55753">
    <property type="entry name" value="Actin depolymerizing proteins"/>
    <property type="match status" value="1"/>
</dbReference>
<evidence type="ECO:0000256" key="15">
    <source>
        <dbReference type="SAM" id="MobiDB-lite"/>
    </source>
</evidence>
<feature type="compositionally biased region" description="Basic and acidic residues" evidence="15">
    <location>
        <begin position="459"/>
        <end position="468"/>
    </location>
</feature>
<dbReference type="GO" id="GO:0070161">
    <property type="term" value="C:anchoring junction"/>
    <property type="evidence" value="ECO:0007669"/>
    <property type="project" value="UniProtKB-SubCell"/>
</dbReference>
<evidence type="ECO:0000313" key="18">
    <source>
        <dbReference type="EMBL" id="KAK2872974.1"/>
    </source>
</evidence>
<evidence type="ECO:0000256" key="13">
    <source>
        <dbReference type="ARBA" id="ARBA00073040"/>
    </source>
</evidence>
<feature type="compositionally biased region" description="Polar residues" evidence="15">
    <location>
        <begin position="549"/>
        <end position="575"/>
    </location>
</feature>
<accession>A0AA88TFN6</accession>
<name>A0AA88TFN6_9TELE</name>
<evidence type="ECO:0000256" key="10">
    <source>
        <dbReference type="ARBA" id="ARBA00022990"/>
    </source>
</evidence>
<evidence type="ECO:0000256" key="8">
    <source>
        <dbReference type="ARBA" id="ARBA00022902"/>
    </source>
</evidence>
<dbReference type="GO" id="GO:0061003">
    <property type="term" value="P:positive regulation of dendritic spine morphogenesis"/>
    <property type="evidence" value="ECO:0007669"/>
    <property type="project" value="TreeGrafter"/>
</dbReference>
<dbReference type="EMBL" id="JAUYZG010000022">
    <property type="protein sequence ID" value="KAK2872974.1"/>
    <property type="molecule type" value="Genomic_DNA"/>
</dbReference>
<dbReference type="GO" id="GO:0030833">
    <property type="term" value="P:regulation of actin filament polymerization"/>
    <property type="evidence" value="ECO:0007669"/>
    <property type="project" value="TreeGrafter"/>
</dbReference>
<dbReference type="FunFam" id="3.40.20.10:FF:000032">
    <property type="entry name" value="Drebrin 1"/>
    <property type="match status" value="1"/>
</dbReference>
<dbReference type="InterPro" id="IPR002108">
    <property type="entry name" value="ADF-H"/>
</dbReference>
<feature type="compositionally biased region" description="Basic residues" evidence="15">
    <location>
        <begin position="430"/>
        <end position="442"/>
    </location>
</feature>
<dbReference type="Gene3D" id="3.40.20.10">
    <property type="entry name" value="Severin"/>
    <property type="match status" value="1"/>
</dbReference>
<evidence type="ECO:0000256" key="2">
    <source>
        <dbReference type="ARBA" id="ARBA00004282"/>
    </source>
</evidence>
<dbReference type="GO" id="GO:0003677">
    <property type="term" value="F:DNA binding"/>
    <property type="evidence" value="ECO:0007669"/>
    <property type="project" value="InterPro"/>
</dbReference>
<gene>
    <name evidence="18" type="ORF">Q8A67_022871</name>
</gene>
<keyword evidence="9" id="KW-0965">Cell junction</keyword>
<evidence type="ECO:0000313" key="19">
    <source>
        <dbReference type="Proteomes" id="UP001187343"/>
    </source>
</evidence>
<evidence type="ECO:0000256" key="4">
    <source>
        <dbReference type="ARBA" id="ARBA00004624"/>
    </source>
</evidence>
<dbReference type="PANTHER" id="PTHR10829:SF1">
    <property type="entry name" value="DREBRIN"/>
    <property type="match status" value="1"/>
</dbReference>
<feature type="compositionally biased region" description="Low complexity" evidence="15">
    <location>
        <begin position="1278"/>
        <end position="1317"/>
    </location>
</feature>
<keyword evidence="11" id="KW-0009">Actin-binding</keyword>
<dbReference type="GO" id="GO:0005884">
    <property type="term" value="C:actin filament"/>
    <property type="evidence" value="ECO:0007669"/>
    <property type="project" value="TreeGrafter"/>
</dbReference>
<dbReference type="CDD" id="cd16869">
    <property type="entry name" value="ARID_ARID5"/>
    <property type="match status" value="1"/>
</dbReference>
<dbReference type="InterPro" id="IPR036431">
    <property type="entry name" value="ARID_dom_sf"/>
</dbReference>
<feature type="domain" description="ADF-H" evidence="17">
    <location>
        <begin position="910"/>
        <end position="1046"/>
    </location>
</feature>
<dbReference type="GO" id="GO:0030425">
    <property type="term" value="C:dendrite"/>
    <property type="evidence" value="ECO:0007669"/>
    <property type="project" value="UniProtKB-SubCell"/>
</dbReference>
<evidence type="ECO:0000256" key="12">
    <source>
        <dbReference type="ARBA" id="ARBA00023273"/>
    </source>
</evidence>
<dbReference type="SMART" id="SM01014">
    <property type="entry name" value="ARID"/>
    <property type="match status" value="1"/>
</dbReference>
<keyword evidence="8" id="KW-0524">Neurogenesis</keyword>
<keyword evidence="12" id="KW-0966">Cell projection</keyword>
<comment type="caution">
    <text evidence="18">The sequence shown here is derived from an EMBL/GenBank/DDBJ whole genome shotgun (WGS) entry which is preliminary data.</text>
</comment>
<evidence type="ECO:0000259" key="17">
    <source>
        <dbReference type="PROSITE" id="PS51263"/>
    </source>
</evidence>
<keyword evidence="7" id="KW-0221">Differentiation</keyword>
<proteinExistence type="predicted"/>
<dbReference type="PROSITE" id="PS51263">
    <property type="entry name" value="ADF_H"/>
    <property type="match status" value="1"/>
</dbReference>
<protein>
    <recommendedName>
        <fullName evidence="13">Drebrin</fullName>
    </recommendedName>
    <alternativeName>
        <fullName evidence="14">Developmentally-regulated brain protein</fullName>
    </alternativeName>
</protein>
<dbReference type="GO" id="GO:0045773">
    <property type="term" value="P:positive regulation of axon extension"/>
    <property type="evidence" value="ECO:0007669"/>
    <property type="project" value="TreeGrafter"/>
</dbReference>
<reference evidence="18" key="1">
    <citation type="submission" date="2023-08" db="EMBL/GenBank/DDBJ databases">
        <title>Chromosome-level Genome Assembly of mud carp (Cirrhinus molitorella).</title>
        <authorList>
            <person name="Liu H."/>
        </authorList>
    </citation>
    <scope>NUCLEOTIDE SEQUENCE</scope>
    <source>
        <strain evidence="18">Prfri</strain>
        <tissue evidence="18">Muscle</tissue>
    </source>
</reference>